<feature type="transmembrane region" description="Helical" evidence="5">
    <location>
        <begin position="199"/>
        <end position="221"/>
    </location>
</feature>
<feature type="transmembrane region" description="Helical" evidence="5">
    <location>
        <begin position="290"/>
        <end position="311"/>
    </location>
</feature>
<dbReference type="EMBL" id="FOOU01000004">
    <property type="protein sequence ID" value="SFG21976.1"/>
    <property type="molecule type" value="Genomic_DNA"/>
</dbReference>
<dbReference type="InterPro" id="IPR020846">
    <property type="entry name" value="MFS_dom"/>
</dbReference>
<name>A0A1I2Q844_9GAMM</name>
<keyword evidence="2 5" id="KW-1133">Transmembrane helix</keyword>
<dbReference type="AlphaFoldDB" id="A0A1I2Q844"/>
<protein>
    <submittedName>
        <fullName evidence="7">Predicted arabinose efflux permease, MFS family</fullName>
    </submittedName>
</protein>
<dbReference type="PROSITE" id="PS50850">
    <property type="entry name" value="MFS"/>
    <property type="match status" value="1"/>
</dbReference>
<feature type="domain" description="Major facilitator superfamily (MFS) profile" evidence="6">
    <location>
        <begin position="7"/>
        <end position="380"/>
    </location>
</feature>
<sequence length="790" mass="84910">MRTTLVPLISLFISCFILFLGNGLINVLLPVRMGLDGVNTNTIGTVLSLYFVGMLLGAIYSKNLIRRAAHIRVFAGCVALGAVSILICSLYSDPLLWGAMRIVLGFCNACAFTAMESWLSDSSTKETRGKVLATYNAVVLSGLFFGQFFMNFASPEGSALFVFGGILLCAAVIPMVLSRNNGPVISEVGSMSLFALYKISPLGVVSCLASGVIYSAIFNLLPVFAKDYGIVTFQLSLYMGTAILGAFLLQFPVGYLSDKFDRRSVLAVLLFISAVADFAVPVLASQEIFWAVFLGTAITSGIIACTYPLSISEAFDKLRQNQMVAAMGSMILAFSIGGILGPYTASIAMDKFGNASLFYFVAFIQLLLGGFVMYRMAVRDALPVDEQEHFVMQGASITASVELDPRTEYVEHQHALSSEAETAATIAETDPATAVKMARAIAMANPMLGVEVAAAVATVPGINVLRLYEVMKEAVPDQILAVTRAVVTVHPELAYELVSKLAEWYPEQVVSVAAEIGRALPDHRIEMARVAVKYAPESVAEVAEYYAQVLAEEHEAVRPADRENDTSEEDAASIAAELWQAAPEQALDVAVTMVDAIPESAVLVAEEYLASNIGETDEEASAAEKSDTPERSLTGVEYQARKEVRSQEWAQESADDYNHTVELVARLAEAAPEQALDMAVAVVEAVPGSAAEVASEVVSSIYEHKSDDTHTADIELDEEHDGKTLEYEDAVELVQRLSEVSPENAMNVAVAVVEALPESASEVVNAISQGDESTEGEWINAVDHKPAEKP</sequence>
<dbReference type="PANTHER" id="PTHR23521">
    <property type="entry name" value="TRANSPORTER MFS SUPERFAMILY"/>
    <property type="match status" value="1"/>
</dbReference>
<dbReference type="Proteomes" id="UP000198623">
    <property type="component" value="Unassembled WGS sequence"/>
</dbReference>
<feature type="transmembrane region" description="Helical" evidence="5">
    <location>
        <begin position="159"/>
        <end position="178"/>
    </location>
</feature>
<feature type="transmembrane region" description="Helical" evidence="5">
    <location>
        <begin position="357"/>
        <end position="374"/>
    </location>
</feature>
<keyword evidence="1 5" id="KW-0812">Transmembrane</keyword>
<evidence type="ECO:0000313" key="7">
    <source>
        <dbReference type="EMBL" id="SFG21976.1"/>
    </source>
</evidence>
<dbReference type="Gene3D" id="1.20.1250.20">
    <property type="entry name" value="MFS general substrate transporter like domains"/>
    <property type="match status" value="2"/>
</dbReference>
<dbReference type="Pfam" id="PF07690">
    <property type="entry name" value="MFS_1"/>
    <property type="match status" value="1"/>
</dbReference>
<reference evidence="8" key="1">
    <citation type="submission" date="2016-10" db="EMBL/GenBank/DDBJ databases">
        <authorList>
            <person name="Varghese N."/>
            <person name="Submissions S."/>
        </authorList>
    </citation>
    <scope>NUCLEOTIDE SEQUENCE [LARGE SCALE GENOMIC DNA]</scope>
    <source>
        <strain evidence="8">CGMCC 1.10971</strain>
    </source>
</reference>
<keyword evidence="3 5" id="KW-0472">Membrane</keyword>
<dbReference type="STRING" id="1045558.SAMN05216175_104170"/>
<dbReference type="GO" id="GO:0022857">
    <property type="term" value="F:transmembrane transporter activity"/>
    <property type="evidence" value="ECO:0007669"/>
    <property type="project" value="InterPro"/>
</dbReference>
<keyword evidence="8" id="KW-1185">Reference proteome</keyword>
<dbReference type="CDD" id="cd17477">
    <property type="entry name" value="MFS_YcaD_like"/>
    <property type="match status" value="1"/>
</dbReference>
<feature type="transmembrane region" description="Helical" evidence="5">
    <location>
        <begin position="265"/>
        <end position="284"/>
    </location>
</feature>
<dbReference type="PANTHER" id="PTHR23521:SF3">
    <property type="entry name" value="MFS TRANSPORTER"/>
    <property type="match status" value="1"/>
</dbReference>
<feature type="transmembrane region" description="Helical" evidence="5">
    <location>
        <begin position="73"/>
        <end position="92"/>
    </location>
</feature>
<dbReference type="GO" id="GO:0005886">
    <property type="term" value="C:plasma membrane"/>
    <property type="evidence" value="ECO:0007669"/>
    <property type="project" value="TreeGrafter"/>
</dbReference>
<dbReference type="OrthoDB" id="9810614at2"/>
<proteinExistence type="predicted"/>
<feature type="transmembrane region" description="Helical" evidence="5">
    <location>
        <begin position="98"/>
        <end position="119"/>
    </location>
</feature>
<dbReference type="InterPro" id="IPR011701">
    <property type="entry name" value="MFS"/>
</dbReference>
<dbReference type="RefSeq" id="WP_090726479.1">
    <property type="nucleotide sequence ID" value="NZ_FOOU01000004.1"/>
</dbReference>
<accession>A0A1I2Q844</accession>
<feature type="transmembrane region" description="Helical" evidence="5">
    <location>
        <begin position="7"/>
        <end position="29"/>
    </location>
</feature>
<feature type="region of interest" description="Disordered" evidence="4">
    <location>
        <begin position="766"/>
        <end position="790"/>
    </location>
</feature>
<dbReference type="PROSITE" id="PS51257">
    <property type="entry name" value="PROKAR_LIPOPROTEIN"/>
    <property type="match status" value="1"/>
</dbReference>
<dbReference type="InterPro" id="IPR047200">
    <property type="entry name" value="MFS_YcaD-like"/>
</dbReference>
<feature type="transmembrane region" description="Helical" evidence="5">
    <location>
        <begin position="131"/>
        <end position="153"/>
    </location>
</feature>
<organism evidence="7 8">
    <name type="scientific">Neptunomonas qingdaonensis</name>
    <dbReference type="NCBI Taxonomy" id="1045558"/>
    <lineage>
        <taxon>Bacteria</taxon>
        <taxon>Pseudomonadati</taxon>
        <taxon>Pseudomonadota</taxon>
        <taxon>Gammaproteobacteria</taxon>
        <taxon>Oceanospirillales</taxon>
        <taxon>Oceanospirillaceae</taxon>
        <taxon>Neptunomonas</taxon>
    </lineage>
</organism>
<evidence type="ECO:0000256" key="2">
    <source>
        <dbReference type="ARBA" id="ARBA00022989"/>
    </source>
</evidence>
<evidence type="ECO:0000256" key="1">
    <source>
        <dbReference type="ARBA" id="ARBA00022692"/>
    </source>
</evidence>
<gene>
    <name evidence="7" type="ORF">SAMN05216175_104170</name>
</gene>
<dbReference type="SUPFAM" id="SSF103473">
    <property type="entry name" value="MFS general substrate transporter"/>
    <property type="match status" value="1"/>
</dbReference>
<evidence type="ECO:0000313" key="8">
    <source>
        <dbReference type="Proteomes" id="UP000198623"/>
    </source>
</evidence>
<evidence type="ECO:0000256" key="3">
    <source>
        <dbReference type="ARBA" id="ARBA00023136"/>
    </source>
</evidence>
<dbReference type="InterPro" id="IPR036259">
    <property type="entry name" value="MFS_trans_sf"/>
</dbReference>
<evidence type="ECO:0000259" key="6">
    <source>
        <dbReference type="PROSITE" id="PS50850"/>
    </source>
</evidence>
<feature type="transmembrane region" description="Helical" evidence="5">
    <location>
        <begin position="323"/>
        <end position="345"/>
    </location>
</feature>
<feature type="region of interest" description="Disordered" evidence="4">
    <location>
        <begin position="615"/>
        <end position="636"/>
    </location>
</feature>
<feature type="transmembrane region" description="Helical" evidence="5">
    <location>
        <begin position="233"/>
        <end position="253"/>
    </location>
</feature>
<evidence type="ECO:0000256" key="4">
    <source>
        <dbReference type="SAM" id="MobiDB-lite"/>
    </source>
</evidence>
<evidence type="ECO:0000256" key="5">
    <source>
        <dbReference type="SAM" id="Phobius"/>
    </source>
</evidence>
<feature type="transmembrane region" description="Helical" evidence="5">
    <location>
        <begin position="41"/>
        <end position="61"/>
    </location>
</feature>